<evidence type="ECO:0000256" key="2">
    <source>
        <dbReference type="SAM" id="Phobius"/>
    </source>
</evidence>
<dbReference type="Pfam" id="PF04977">
    <property type="entry name" value="DivIC"/>
    <property type="match status" value="1"/>
</dbReference>
<protein>
    <submittedName>
        <fullName evidence="3">Septum formation initiator family protein</fullName>
    </submittedName>
</protein>
<accession>A0A930V327</accession>
<reference evidence="3" key="1">
    <citation type="submission" date="2020-11" db="EMBL/GenBank/DDBJ databases">
        <title>Nocardioides sp. CBS4Y-1, whole genome shotgun sequence.</title>
        <authorList>
            <person name="Tuo L."/>
        </authorList>
    </citation>
    <scope>NUCLEOTIDE SEQUENCE</scope>
    <source>
        <strain evidence="3">CBS4Y-1</strain>
    </source>
</reference>
<keyword evidence="4" id="KW-1185">Reference proteome</keyword>
<name>A0A930V327_9ACTN</name>
<keyword evidence="2" id="KW-1133">Transmembrane helix</keyword>
<sequence>MPDRSRTPSRGSGPRGRTGPGRSAGREMGREGARENVRRPDVAGWRGRLPERLQAVRRPKPTRRAVILVLVLLVLAVSYASSARAYLQQRAELDQLRTEIAQRQASIDELEGETDRWKDPAYVAQQARELGYVMPGETSYVVLDQNGEPMETQHRLAAPGTVAPEQKQPFFDDAWDSVLLAGNPPKNSGTPPASHIDGQSDDRSDDQSDDQ</sequence>
<evidence type="ECO:0000313" key="4">
    <source>
        <dbReference type="Proteomes" id="UP000656804"/>
    </source>
</evidence>
<dbReference type="AlphaFoldDB" id="A0A930V327"/>
<evidence type="ECO:0000313" key="3">
    <source>
        <dbReference type="EMBL" id="MBF4162902.1"/>
    </source>
</evidence>
<keyword evidence="2" id="KW-0812">Transmembrane</keyword>
<evidence type="ECO:0000256" key="1">
    <source>
        <dbReference type="SAM" id="MobiDB-lite"/>
    </source>
</evidence>
<gene>
    <name evidence="3" type="ORF">ISG29_14505</name>
</gene>
<feature type="region of interest" description="Disordered" evidence="1">
    <location>
        <begin position="1"/>
        <end position="42"/>
    </location>
</feature>
<feature type="compositionally biased region" description="Basic and acidic residues" evidence="1">
    <location>
        <begin position="198"/>
        <end position="211"/>
    </location>
</feature>
<proteinExistence type="predicted"/>
<feature type="region of interest" description="Disordered" evidence="1">
    <location>
        <begin position="167"/>
        <end position="211"/>
    </location>
</feature>
<keyword evidence="2" id="KW-0472">Membrane</keyword>
<feature type="compositionally biased region" description="Basic and acidic residues" evidence="1">
    <location>
        <begin position="24"/>
        <end position="41"/>
    </location>
</feature>
<feature type="transmembrane region" description="Helical" evidence="2">
    <location>
        <begin position="65"/>
        <end position="87"/>
    </location>
</feature>
<dbReference type="RefSeq" id="WP_194504170.1">
    <property type="nucleotide sequence ID" value="NZ_JADIVZ010000008.1"/>
</dbReference>
<dbReference type="InterPro" id="IPR007060">
    <property type="entry name" value="FtsL/DivIC"/>
</dbReference>
<comment type="caution">
    <text evidence="3">The sequence shown here is derived from an EMBL/GenBank/DDBJ whole genome shotgun (WGS) entry which is preliminary data.</text>
</comment>
<dbReference type="EMBL" id="JADIVZ010000008">
    <property type="protein sequence ID" value="MBF4162902.1"/>
    <property type="molecule type" value="Genomic_DNA"/>
</dbReference>
<dbReference type="Proteomes" id="UP000656804">
    <property type="component" value="Unassembled WGS sequence"/>
</dbReference>
<organism evidence="3 4">
    <name type="scientific">Nocardioides acrostichi</name>
    <dbReference type="NCBI Taxonomy" id="2784339"/>
    <lineage>
        <taxon>Bacteria</taxon>
        <taxon>Bacillati</taxon>
        <taxon>Actinomycetota</taxon>
        <taxon>Actinomycetes</taxon>
        <taxon>Propionibacteriales</taxon>
        <taxon>Nocardioidaceae</taxon>
        <taxon>Nocardioides</taxon>
    </lineage>
</organism>